<protein>
    <submittedName>
        <fullName evidence="2">Uncharacterized protein</fullName>
    </submittedName>
</protein>
<gene>
    <name evidence="2" type="ORF">LA76x_0518</name>
</gene>
<evidence type="ECO:0000256" key="1">
    <source>
        <dbReference type="SAM" id="MobiDB-lite"/>
    </source>
</evidence>
<dbReference type="STRING" id="84531.LA76x_0518"/>
<dbReference type="AlphaFoldDB" id="A0A0S2F538"/>
<dbReference type="KEGG" id="lab:LA76x_0518"/>
<feature type="region of interest" description="Disordered" evidence="1">
    <location>
        <begin position="24"/>
        <end position="45"/>
    </location>
</feature>
<feature type="region of interest" description="Disordered" evidence="1">
    <location>
        <begin position="127"/>
        <end position="157"/>
    </location>
</feature>
<organism evidence="2 3">
    <name type="scientific">Lysobacter antibioticus</name>
    <dbReference type="NCBI Taxonomy" id="84531"/>
    <lineage>
        <taxon>Bacteria</taxon>
        <taxon>Pseudomonadati</taxon>
        <taxon>Pseudomonadota</taxon>
        <taxon>Gammaproteobacteria</taxon>
        <taxon>Lysobacterales</taxon>
        <taxon>Lysobacteraceae</taxon>
        <taxon>Lysobacter</taxon>
    </lineage>
</organism>
<proteinExistence type="predicted"/>
<accession>A0A0S2F538</accession>
<feature type="compositionally biased region" description="Basic and acidic residues" evidence="1">
    <location>
        <begin position="36"/>
        <end position="45"/>
    </location>
</feature>
<keyword evidence="3" id="KW-1185">Reference proteome</keyword>
<evidence type="ECO:0000313" key="2">
    <source>
        <dbReference type="EMBL" id="ALN78679.1"/>
    </source>
</evidence>
<dbReference type="PATRIC" id="fig|84531.8.peg.542"/>
<evidence type="ECO:0000313" key="3">
    <source>
        <dbReference type="Proteomes" id="UP000060787"/>
    </source>
</evidence>
<name>A0A0S2F538_LYSAN</name>
<reference evidence="2 3" key="1">
    <citation type="journal article" date="2015" name="BMC Genomics">
        <title>Comparative genomics and metabolic profiling of the genus Lysobacter.</title>
        <authorList>
            <person name="de Bruijn I."/>
            <person name="Cheng X."/>
            <person name="de Jager V."/>
            <person name="Exposito R.G."/>
            <person name="Watrous J."/>
            <person name="Patel N."/>
            <person name="Postma J."/>
            <person name="Dorrestein P.C."/>
            <person name="Kobayashi D."/>
            <person name="Raaijmakers J.M."/>
        </authorList>
    </citation>
    <scope>NUCLEOTIDE SEQUENCE [LARGE SCALE GENOMIC DNA]</scope>
    <source>
        <strain evidence="2 3">76</strain>
    </source>
</reference>
<dbReference type="Proteomes" id="UP000060787">
    <property type="component" value="Chromosome"/>
</dbReference>
<dbReference type="EMBL" id="CP011129">
    <property type="protein sequence ID" value="ALN78679.1"/>
    <property type="molecule type" value="Genomic_DNA"/>
</dbReference>
<sequence>MALVGSVFVAVSDPLQRTLTGFFEQDASRSTSPTGTDEHRTDNARKQAVGLAVRDEELLTRHLLDQGAAAPLAAPSEASVVPEDLEKLPEAERMAYLARERFGPRIAPTPSESARYNIPTARIEKQSDGRYWLITDDGPSRPDLPPGTIVERDPERR</sequence>